<accession>A0A495RCA0</accession>
<dbReference type="Proteomes" id="UP000278542">
    <property type="component" value="Unassembled WGS sequence"/>
</dbReference>
<sequence>MYKKMSLVPNYYPKSTMLAGFTTLILTGGINSVHGTLSATTNINIQGSMPYFILSDGITKLTTPSELLGFTMTYTNSETGQIDISRFDTTMATTPTQSRTIIAPTGMKFNDIKTLIPLDNTPYELSTLQLTVGDDDGDASSSDIISYQGTMQAAWYDKRGVMITDLDQLLSPCESPYTLLINTSNVSANTAYGNPSLNLFGSNNARYIFKVEQHQICFVRPLNMTVLTTSTSSSSGFNPQVFDTTLGFNITALEKKNQTFPSTGFRGAKFTLLGSDEDQTNYRCALVNDTDAVSLSGTSGRYQGQNCTLRYESETRFTTPITIQMEHKNSDGTWQQVDSYTIPEPTHWAIRGGAMAYANNDILADATSFPALSKCSGENVDSINHPVYINRQKYLFRRNELTNSIGSDPTTYPENSAPTTTNAQFIRDADGTFMGEWGLTYKYDYASYDQLIFFWTSEAYSSNRQFEVGTSGNVANMSPTSVYNLVECRG</sequence>
<reference evidence="1 2" key="1">
    <citation type="submission" date="2018-10" db="EMBL/GenBank/DDBJ databases">
        <title>Genomic Encyclopedia of Type Strains, Phase IV (KMG-IV): sequencing the most valuable type-strain genomes for metagenomic binning, comparative biology and taxonomic classification.</title>
        <authorList>
            <person name="Goeker M."/>
        </authorList>
    </citation>
    <scope>NUCLEOTIDE SEQUENCE [LARGE SCALE GENOMIC DNA]</scope>
    <source>
        <strain evidence="1 2">DSM 22228</strain>
    </source>
</reference>
<dbReference type="EMBL" id="RBWY01000003">
    <property type="protein sequence ID" value="RKS85102.1"/>
    <property type="molecule type" value="Genomic_DNA"/>
</dbReference>
<proteinExistence type="predicted"/>
<evidence type="ECO:0000313" key="1">
    <source>
        <dbReference type="EMBL" id="RKS85102.1"/>
    </source>
</evidence>
<dbReference type="AlphaFoldDB" id="A0A495RCA0"/>
<dbReference type="RefSeq" id="WP_121145261.1">
    <property type="nucleotide sequence ID" value="NZ_RBWY01000003.1"/>
</dbReference>
<keyword evidence="2" id="KW-1185">Reference proteome</keyword>
<organism evidence="1 2">
    <name type="scientific">Orbus hercynius</name>
    <dbReference type="NCBI Taxonomy" id="593135"/>
    <lineage>
        <taxon>Bacteria</taxon>
        <taxon>Pseudomonadati</taxon>
        <taxon>Pseudomonadota</taxon>
        <taxon>Gammaproteobacteria</taxon>
        <taxon>Orbales</taxon>
        <taxon>Orbaceae</taxon>
        <taxon>Orbus</taxon>
    </lineage>
</organism>
<gene>
    <name evidence="1" type="ORF">DES39_1611</name>
</gene>
<comment type="caution">
    <text evidence="1">The sequence shown here is derived from an EMBL/GenBank/DDBJ whole genome shotgun (WGS) entry which is preliminary data.</text>
</comment>
<protein>
    <submittedName>
        <fullName evidence="1">Uncharacterized protein</fullName>
    </submittedName>
</protein>
<evidence type="ECO:0000313" key="2">
    <source>
        <dbReference type="Proteomes" id="UP000278542"/>
    </source>
</evidence>
<dbReference type="OrthoDB" id="7066358at2"/>
<name>A0A495RCA0_9GAMM</name>